<proteinExistence type="predicted"/>
<protein>
    <submittedName>
        <fullName evidence="1">Uncharacterized protein</fullName>
    </submittedName>
</protein>
<organism evidence="1 2">
    <name type="scientific">Marasmius oreades</name>
    <name type="common">fairy-ring Marasmius</name>
    <dbReference type="NCBI Taxonomy" id="181124"/>
    <lineage>
        <taxon>Eukaryota</taxon>
        <taxon>Fungi</taxon>
        <taxon>Dikarya</taxon>
        <taxon>Basidiomycota</taxon>
        <taxon>Agaricomycotina</taxon>
        <taxon>Agaricomycetes</taxon>
        <taxon>Agaricomycetidae</taxon>
        <taxon>Agaricales</taxon>
        <taxon>Marasmiineae</taxon>
        <taxon>Marasmiaceae</taxon>
        <taxon>Marasmius</taxon>
    </lineage>
</organism>
<evidence type="ECO:0000313" key="2">
    <source>
        <dbReference type="Proteomes" id="UP001049176"/>
    </source>
</evidence>
<dbReference type="Proteomes" id="UP001049176">
    <property type="component" value="Chromosome 1"/>
</dbReference>
<sequence length="163" mass="18007">MTCPPNKSALYPYHTGDIWINDVLSDSAAHQAFVWSASDDWSIVPGQALERGKAQFQHPVHADRWFSFNHSGTPGWLKMSTIEKNDREIRKREALGGVDEIDGAQKRARLAMGVGKKPIRASTPRPTASGPVRVIRPAAARPRTLTEVRGRSVTFNLPGEVPE</sequence>
<dbReference type="KEGG" id="more:E1B28_000159"/>
<dbReference type="EMBL" id="CM032181">
    <property type="protein sequence ID" value="KAG7098191.1"/>
    <property type="molecule type" value="Genomic_DNA"/>
</dbReference>
<comment type="caution">
    <text evidence="1">The sequence shown here is derived from an EMBL/GenBank/DDBJ whole genome shotgun (WGS) entry which is preliminary data.</text>
</comment>
<accession>A0A9P7V0U8</accession>
<gene>
    <name evidence="1" type="ORF">E1B28_000159</name>
</gene>
<dbReference type="AlphaFoldDB" id="A0A9P7V0U8"/>
<reference evidence="1" key="1">
    <citation type="journal article" date="2021" name="Genome Biol. Evol.">
        <title>The assembled and annotated genome of the fairy-ring fungus Marasmius oreades.</title>
        <authorList>
            <person name="Hiltunen M."/>
            <person name="Ament-Velasquez S.L."/>
            <person name="Johannesson H."/>
        </authorList>
    </citation>
    <scope>NUCLEOTIDE SEQUENCE</scope>
    <source>
        <strain evidence="1">03SP1</strain>
    </source>
</reference>
<dbReference type="RefSeq" id="XP_043014661.1">
    <property type="nucleotide sequence ID" value="XM_043145961.1"/>
</dbReference>
<evidence type="ECO:0000313" key="1">
    <source>
        <dbReference type="EMBL" id="KAG7098191.1"/>
    </source>
</evidence>
<dbReference type="GeneID" id="66069235"/>
<keyword evidence="2" id="KW-1185">Reference proteome</keyword>
<name>A0A9P7V0U8_9AGAR</name>